<protein>
    <submittedName>
        <fullName evidence="3">Uncharacterized protein</fullName>
    </submittedName>
</protein>
<feature type="compositionally biased region" description="Basic and acidic residues" evidence="1">
    <location>
        <begin position="414"/>
        <end position="423"/>
    </location>
</feature>
<feature type="compositionally biased region" description="Basic residues" evidence="1">
    <location>
        <begin position="449"/>
        <end position="459"/>
    </location>
</feature>
<gene>
    <name evidence="3" type="ORF">AK812_SmicGene4983</name>
</gene>
<proteinExistence type="predicted"/>
<feature type="signal peptide" evidence="2">
    <location>
        <begin position="1"/>
        <end position="19"/>
    </location>
</feature>
<organism evidence="3 4">
    <name type="scientific">Symbiodinium microadriaticum</name>
    <name type="common">Dinoflagellate</name>
    <name type="synonym">Zooxanthella microadriatica</name>
    <dbReference type="NCBI Taxonomy" id="2951"/>
    <lineage>
        <taxon>Eukaryota</taxon>
        <taxon>Sar</taxon>
        <taxon>Alveolata</taxon>
        <taxon>Dinophyceae</taxon>
        <taxon>Suessiales</taxon>
        <taxon>Symbiodiniaceae</taxon>
        <taxon>Symbiodinium</taxon>
    </lineage>
</organism>
<feature type="compositionally biased region" description="Basic and acidic residues" evidence="1">
    <location>
        <begin position="461"/>
        <end position="479"/>
    </location>
</feature>
<feature type="compositionally biased region" description="Basic residues" evidence="1">
    <location>
        <begin position="393"/>
        <end position="405"/>
    </location>
</feature>
<dbReference type="EMBL" id="LSRX01000063">
    <property type="protein sequence ID" value="OLQ11220.1"/>
    <property type="molecule type" value="Genomic_DNA"/>
</dbReference>
<keyword evidence="4" id="KW-1185">Reference proteome</keyword>
<evidence type="ECO:0000313" key="3">
    <source>
        <dbReference type="EMBL" id="OLQ11220.1"/>
    </source>
</evidence>
<evidence type="ECO:0000313" key="4">
    <source>
        <dbReference type="Proteomes" id="UP000186817"/>
    </source>
</evidence>
<name>A0A1Q9EUZ3_SYMMI</name>
<keyword evidence="2" id="KW-0732">Signal</keyword>
<feature type="compositionally biased region" description="Basic residues" evidence="1">
    <location>
        <begin position="322"/>
        <end position="334"/>
    </location>
</feature>
<feature type="compositionally biased region" description="Basic and acidic residues" evidence="1">
    <location>
        <begin position="338"/>
        <end position="363"/>
    </location>
</feature>
<reference evidence="3 4" key="1">
    <citation type="submission" date="2016-02" db="EMBL/GenBank/DDBJ databases">
        <title>Genome analysis of coral dinoflagellate symbionts highlights evolutionary adaptations to a symbiotic lifestyle.</title>
        <authorList>
            <person name="Aranda M."/>
            <person name="Li Y."/>
            <person name="Liew Y.J."/>
            <person name="Baumgarten S."/>
            <person name="Simakov O."/>
            <person name="Wilson M."/>
            <person name="Piel J."/>
            <person name="Ashoor H."/>
            <person name="Bougouffa S."/>
            <person name="Bajic V.B."/>
            <person name="Ryu T."/>
            <person name="Ravasi T."/>
            <person name="Bayer T."/>
            <person name="Micklem G."/>
            <person name="Kim H."/>
            <person name="Bhak J."/>
            <person name="Lajeunesse T.C."/>
            <person name="Voolstra C.R."/>
        </authorList>
    </citation>
    <scope>NUCLEOTIDE SEQUENCE [LARGE SCALE GENOMIC DNA]</scope>
    <source>
        <strain evidence="3 4">CCMP2467</strain>
    </source>
</reference>
<feature type="region of interest" description="Disordered" evidence="1">
    <location>
        <begin position="322"/>
        <end position="479"/>
    </location>
</feature>
<accession>A0A1Q9EUZ3</accession>
<dbReference type="Proteomes" id="UP000186817">
    <property type="component" value="Unassembled WGS sequence"/>
</dbReference>
<feature type="chain" id="PRO_5013271674" evidence="2">
    <location>
        <begin position="20"/>
        <end position="569"/>
    </location>
</feature>
<evidence type="ECO:0000256" key="1">
    <source>
        <dbReference type="SAM" id="MobiDB-lite"/>
    </source>
</evidence>
<dbReference type="OrthoDB" id="420457at2759"/>
<dbReference type="AlphaFoldDB" id="A0A1Q9EUZ3"/>
<evidence type="ECO:0000256" key="2">
    <source>
        <dbReference type="SAM" id="SignalP"/>
    </source>
</evidence>
<comment type="caution">
    <text evidence="3">The sequence shown here is derived from an EMBL/GenBank/DDBJ whole genome shotgun (WGS) entry which is preliminary data.</text>
</comment>
<sequence>MRKLVAAACGSAAFQLSCCSCLWVCRISNQILGLSGFATRAAMAREVQEVELAGLSVSWLLNPEIKERLMEEGAKGLVVPPEGEKIPICVQSTAVANDMFLKPVMVQMRAARSLKIPSVEALVQELTSLWYKHYESKEKRKAAAAGRPPKLPAEFRLPDAVAAVCHTDAKHLKSLLSMCKKQFQSDRQDMTYRHIVSCFGVKADYPELNQDEPGLNDGDSGDAGQVVPVGKVSIATAAKSKPAPSKPHPSDDECVCVSGMEAASKAKRLMLESRIAEIRARLAERRLDGAPRTEDGSPMDVEETQVVEEMVVDRLDQLALQQKRKDKARAKGKVKATGSREPHEEGPTEKPDKNKQEDWKEWDGPGEWDGEEWDGKEWNGEEWDGVEQEAPPKKKKKTKTPKLLKRPAAMISKNDMKETGKPDEDQEAAPRPKAKAKAKGKATSEPKAKAAKAKAKAKGKATSEPKNKKEKPPGTRSQEELEIKAFIHEYNRTPGITHKIMAYWSRSGFGLLVANQVAYCASTKVDVTANFLPIKTLALDLLKGVDEAVAFEKFEAAKACLYADPGEGA</sequence>